<evidence type="ECO:0000256" key="4">
    <source>
        <dbReference type="PIRSR" id="PIRSR607724-1"/>
    </source>
</evidence>
<evidence type="ECO:0000259" key="7">
    <source>
        <dbReference type="Pfam" id="PF05028"/>
    </source>
</evidence>
<evidence type="ECO:0000256" key="2">
    <source>
        <dbReference type="ARBA" id="ARBA00012255"/>
    </source>
</evidence>
<dbReference type="InterPro" id="IPR007724">
    <property type="entry name" value="Poly_GlycHdrlase"/>
</dbReference>
<feature type="domain" description="PARG catalytic Macro" evidence="7">
    <location>
        <begin position="210"/>
        <end position="358"/>
    </location>
</feature>
<feature type="region of interest" description="Disordered" evidence="6">
    <location>
        <begin position="452"/>
        <end position="513"/>
    </location>
</feature>
<evidence type="ECO:0000313" key="9">
    <source>
        <dbReference type="EMBL" id="CAL1545341.1"/>
    </source>
</evidence>
<feature type="compositionally biased region" description="Pro residues" evidence="6">
    <location>
        <begin position="470"/>
        <end position="513"/>
    </location>
</feature>
<feature type="active site" evidence="4">
    <location>
        <position position="259"/>
    </location>
</feature>
<comment type="caution">
    <text evidence="9">The sequence shown here is derived from an EMBL/GenBank/DDBJ whole genome shotgun (WGS) entry which is preliminary data.</text>
</comment>
<dbReference type="PANTHER" id="PTHR12837:SF0">
    <property type="entry name" value="POLY(ADP-RIBOSE) GLYCOHYDROLASE"/>
    <property type="match status" value="1"/>
</dbReference>
<evidence type="ECO:0000256" key="1">
    <source>
        <dbReference type="ARBA" id="ARBA00009545"/>
    </source>
</evidence>
<dbReference type="GO" id="GO:0004649">
    <property type="term" value="F:poly(ADP-ribose) glycohydrolase activity"/>
    <property type="evidence" value="ECO:0007669"/>
    <property type="project" value="UniProtKB-EC"/>
</dbReference>
<proteinExistence type="inferred from homology"/>
<dbReference type="GO" id="GO:0005737">
    <property type="term" value="C:cytoplasm"/>
    <property type="evidence" value="ECO:0007669"/>
    <property type="project" value="TreeGrafter"/>
</dbReference>
<feature type="active site" evidence="4">
    <location>
        <position position="240"/>
    </location>
</feature>
<feature type="binding site" evidence="5">
    <location>
        <position position="257"/>
    </location>
    <ligand>
        <name>substrate</name>
    </ligand>
</feature>
<dbReference type="InterPro" id="IPR048362">
    <property type="entry name" value="PARG_helical"/>
</dbReference>
<comment type="similarity">
    <text evidence="1">Belongs to the poly(ADP-ribose) glycohydrolase family.</text>
</comment>
<dbReference type="GO" id="GO:0009225">
    <property type="term" value="P:nucleotide-sugar metabolic process"/>
    <property type="evidence" value="ECO:0007669"/>
    <property type="project" value="TreeGrafter"/>
</dbReference>
<keyword evidence="3" id="KW-0378">Hydrolase</keyword>
<dbReference type="Pfam" id="PF20811">
    <property type="entry name" value="PARG_cat_N"/>
    <property type="match status" value="1"/>
</dbReference>
<dbReference type="GO" id="GO:1990966">
    <property type="term" value="P:ATP generation from poly-ADP-D-ribose"/>
    <property type="evidence" value="ECO:0007669"/>
    <property type="project" value="TreeGrafter"/>
</dbReference>
<dbReference type="AlphaFoldDB" id="A0AAV2IEL5"/>
<dbReference type="GO" id="GO:0005634">
    <property type="term" value="C:nucleus"/>
    <property type="evidence" value="ECO:0007669"/>
    <property type="project" value="TreeGrafter"/>
</dbReference>
<dbReference type="PANTHER" id="PTHR12837">
    <property type="entry name" value="POLY ADP-RIBOSE GLYCOHYDROLASE"/>
    <property type="match status" value="1"/>
</dbReference>
<evidence type="ECO:0000256" key="6">
    <source>
        <dbReference type="SAM" id="MobiDB-lite"/>
    </source>
</evidence>
<dbReference type="Proteomes" id="UP001497497">
    <property type="component" value="Unassembled WGS sequence"/>
</dbReference>
<dbReference type="Pfam" id="PF05028">
    <property type="entry name" value="PARG_cat_C"/>
    <property type="match status" value="1"/>
</dbReference>
<reference evidence="9 10" key="1">
    <citation type="submission" date="2024-04" db="EMBL/GenBank/DDBJ databases">
        <authorList>
            <consortium name="Genoscope - CEA"/>
            <person name="William W."/>
        </authorList>
    </citation>
    <scope>NUCLEOTIDE SEQUENCE [LARGE SCALE GENOMIC DNA]</scope>
</reference>
<feature type="binding site" evidence="5">
    <location>
        <position position="298"/>
    </location>
    <ligand>
        <name>substrate</name>
    </ligand>
</feature>
<keyword evidence="10" id="KW-1185">Reference proteome</keyword>
<evidence type="ECO:0000313" key="10">
    <source>
        <dbReference type="Proteomes" id="UP001497497"/>
    </source>
</evidence>
<dbReference type="GO" id="GO:0006282">
    <property type="term" value="P:regulation of DNA repair"/>
    <property type="evidence" value="ECO:0007669"/>
    <property type="project" value="InterPro"/>
</dbReference>
<accession>A0AAV2IEL5</accession>
<name>A0AAV2IEL5_LYMST</name>
<evidence type="ECO:0000256" key="3">
    <source>
        <dbReference type="ARBA" id="ARBA00022801"/>
    </source>
</evidence>
<gene>
    <name evidence="9" type="ORF">GSLYS_00018824001</name>
</gene>
<evidence type="ECO:0000259" key="8">
    <source>
        <dbReference type="Pfam" id="PF20811"/>
    </source>
</evidence>
<dbReference type="EMBL" id="CAXITT010000700">
    <property type="protein sequence ID" value="CAL1545341.1"/>
    <property type="molecule type" value="Genomic_DNA"/>
</dbReference>
<feature type="domain" description="PARG helical" evidence="8">
    <location>
        <begin position="79"/>
        <end position="197"/>
    </location>
</feature>
<feature type="binding site" evidence="5">
    <location>
        <position position="243"/>
    </location>
    <ligand>
        <name>substrate</name>
    </ligand>
</feature>
<organism evidence="9 10">
    <name type="scientific">Lymnaea stagnalis</name>
    <name type="common">Great pond snail</name>
    <name type="synonym">Helix stagnalis</name>
    <dbReference type="NCBI Taxonomy" id="6523"/>
    <lineage>
        <taxon>Eukaryota</taxon>
        <taxon>Metazoa</taxon>
        <taxon>Spiralia</taxon>
        <taxon>Lophotrochozoa</taxon>
        <taxon>Mollusca</taxon>
        <taxon>Gastropoda</taxon>
        <taxon>Heterobranchia</taxon>
        <taxon>Euthyneura</taxon>
        <taxon>Panpulmonata</taxon>
        <taxon>Hygrophila</taxon>
        <taxon>Lymnaeoidea</taxon>
        <taxon>Lymnaeidae</taxon>
        <taxon>Lymnaea</taxon>
    </lineage>
</organism>
<dbReference type="EC" id="3.2.1.143" evidence="2"/>
<dbReference type="GO" id="GO:0005975">
    <property type="term" value="P:carbohydrate metabolic process"/>
    <property type="evidence" value="ECO:0007669"/>
    <property type="project" value="InterPro"/>
</dbReference>
<sequence>MQTIYTTIQADRPVSTTCSNPLSRLMQTVYSSIPTLRSSSTSSSSPLNRLKSQIQSNVKKKLEPNCVWYGMLKYLKSISKADKEHFLYFLLPNIIKMALRIEDSRPKEGLFFSRKQNGGSTALSRQFVCSVVACFFLCLFPERVRETTSDMNIVNFTTFFKHLQLPSQVSKLRCILHYFECVVERGMTITGSIVFTRKVVTPTWILKFDELTQCEMSLCPVKVFSKGVIEESGAEVIQVDFANQSIGGGVLGRARVQEEIKFCVCPELMSAMLFMENMEHNEAIAVSGFEQFSCYTGYADSLEFAGHYNGNTANKTHRMVAIDALSYRDVPTLRQYEETFVMRDLNKALIGFCRLPATDDGLSMEDEDGTGGAANVAIDVKGGTVDVAAGMVTSAICDAFQRASEGQQQSFVLDQEQTQRPCDHKHHQPLLPDLKPSCLEVVETASEKLPATALSASTKPTAATALSPLPNQPPPLPYQPLPNQPPPLLYQPLPNQPPPLPYQPLPNSLPQPY</sequence>
<dbReference type="InterPro" id="IPR046372">
    <property type="entry name" value="PARG_cat_C"/>
</dbReference>
<feature type="active site" evidence="4">
    <location>
        <position position="258"/>
    </location>
</feature>
<evidence type="ECO:0000256" key="5">
    <source>
        <dbReference type="PIRSR" id="PIRSR607724-2"/>
    </source>
</evidence>
<protein>
    <recommendedName>
        <fullName evidence="2">poly(ADP-ribose) glycohydrolase</fullName>
        <ecNumber evidence="2">3.2.1.143</ecNumber>
    </recommendedName>
</protein>